<dbReference type="InterPro" id="IPR011055">
    <property type="entry name" value="Dup_hybrid_motif"/>
</dbReference>
<sequence>DQIAAMGRAAGAERASLHFEIRIDGKAIDPESYLPPRD</sequence>
<gene>
    <name evidence="1" type="ORF">CKO13_07345</name>
</gene>
<dbReference type="EMBL" id="NRSH01000072">
    <property type="protein sequence ID" value="MBK1726835.1"/>
    <property type="molecule type" value="Genomic_DNA"/>
</dbReference>
<dbReference type="Proteomes" id="UP000738126">
    <property type="component" value="Unassembled WGS sequence"/>
</dbReference>
<proteinExistence type="predicted"/>
<reference evidence="1 2" key="1">
    <citation type="journal article" date="2020" name="Microorganisms">
        <title>Osmotic Adaptation and Compatible Solute Biosynthesis of Phototrophic Bacteria as Revealed from Genome Analyses.</title>
        <authorList>
            <person name="Imhoff J.F."/>
            <person name="Rahn T."/>
            <person name="Kunzel S."/>
            <person name="Keller A."/>
            <person name="Neulinger S.C."/>
        </authorList>
    </citation>
    <scope>NUCLEOTIDE SEQUENCE [LARGE SCALE GENOMIC DNA]</scope>
    <source>
        <strain evidence="1 2">DSM 15116</strain>
    </source>
</reference>
<feature type="non-terminal residue" evidence="1">
    <location>
        <position position="1"/>
    </location>
</feature>
<accession>A0ABS1E7X2</accession>
<dbReference type="Gene3D" id="2.70.70.10">
    <property type="entry name" value="Glucose Permease (Domain IIA)"/>
    <property type="match status" value="1"/>
</dbReference>
<organism evidence="1 2">
    <name type="scientific">Halorhodospira neutriphila</name>
    <dbReference type="NCBI Taxonomy" id="168379"/>
    <lineage>
        <taxon>Bacteria</taxon>
        <taxon>Pseudomonadati</taxon>
        <taxon>Pseudomonadota</taxon>
        <taxon>Gammaproteobacteria</taxon>
        <taxon>Chromatiales</taxon>
        <taxon>Ectothiorhodospiraceae</taxon>
        <taxon>Halorhodospira</taxon>
    </lineage>
</organism>
<evidence type="ECO:0000313" key="2">
    <source>
        <dbReference type="Proteomes" id="UP000738126"/>
    </source>
</evidence>
<evidence type="ECO:0000313" key="1">
    <source>
        <dbReference type="EMBL" id="MBK1726835.1"/>
    </source>
</evidence>
<comment type="caution">
    <text evidence="1">The sequence shown here is derived from an EMBL/GenBank/DDBJ whole genome shotgun (WGS) entry which is preliminary data.</text>
</comment>
<keyword evidence="2" id="KW-1185">Reference proteome</keyword>
<dbReference type="SUPFAM" id="SSF51261">
    <property type="entry name" value="Duplicated hybrid motif"/>
    <property type="match status" value="1"/>
</dbReference>
<name>A0ABS1E7X2_9GAMM</name>
<protein>
    <submittedName>
        <fullName evidence="1">Lipoprotein NlpD</fullName>
    </submittedName>
</protein>
<keyword evidence="1" id="KW-0449">Lipoprotein</keyword>